<gene>
    <name evidence="1" type="ORF">POPTR_003G126550v4</name>
</gene>
<organism evidence="1 2">
    <name type="scientific">Populus trichocarpa</name>
    <name type="common">Western balsam poplar</name>
    <name type="synonym">Populus balsamifera subsp. trichocarpa</name>
    <dbReference type="NCBI Taxonomy" id="3694"/>
    <lineage>
        <taxon>Eukaryota</taxon>
        <taxon>Viridiplantae</taxon>
        <taxon>Streptophyta</taxon>
        <taxon>Embryophyta</taxon>
        <taxon>Tracheophyta</taxon>
        <taxon>Spermatophyta</taxon>
        <taxon>Magnoliopsida</taxon>
        <taxon>eudicotyledons</taxon>
        <taxon>Gunneridae</taxon>
        <taxon>Pentapetalae</taxon>
        <taxon>rosids</taxon>
        <taxon>fabids</taxon>
        <taxon>Malpighiales</taxon>
        <taxon>Salicaceae</taxon>
        <taxon>Saliceae</taxon>
        <taxon>Populus</taxon>
    </lineage>
</organism>
<reference evidence="1 2" key="1">
    <citation type="journal article" date="2006" name="Science">
        <title>The genome of black cottonwood, Populus trichocarpa (Torr. &amp; Gray).</title>
        <authorList>
            <person name="Tuskan G.A."/>
            <person name="Difazio S."/>
            <person name="Jansson S."/>
            <person name="Bohlmann J."/>
            <person name="Grigoriev I."/>
            <person name="Hellsten U."/>
            <person name="Putnam N."/>
            <person name="Ralph S."/>
            <person name="Rombauts S."/>
            <person name="Salamov A."/>
            <person name="Schein J."/>
            <person name="Sterck L."/>
            <person name="Aerts A."/>
            <person name="Bhalerao R.R."/>
            <person name="Bhalerao R.P."/>
            <person name="Blaudez D."/>
            <person name="Boerjan W."/>
            <person name="Brun A."/>
            <person name="Brunner A."/>
            <person name="Busov V."/>
            <person name="Campbell M."/>
            <person name="Carlson J."/>
            <person name="Chalot M."/>
            <person name="Chapman J."/>
            <person name="Chen G.L."/>
            <person name="Cooper D."/>
            <person name="Coutinho P.M."/>
            <person name="Couturier J."/>
            <person name="Covert S."/>
            <person name="Cronk Q."/>
            <person name="Cunningham R."/>
            <person name="Davis J."/>
            <person name="Degroeve S."/>
            <person name="Dejardin A."/>
            <person name="Depamphilis C."/>
            <person name="Detter J."/>
            <person name="Dirks B."/>
            <person name="Dubchak I."/>
            <person name="Duplessis S."/>
            <person name="Ehlting J."/>
            <person name="Ellis B."/>
            <person name="Gendler K."/>
            <person name="Goodstein D."/>
            <person name="Gribskov M."/>
            <person name="Grimwood J."/>
            <person name="Groover A."/>
            <person name="Gunter L."/>
            <person name="Hamberger B."/>
            <person name="Heinze B."/>
            <person name="Helariutta Y."/>
            <person name="Henrissat B."/>
            <person name="Holligan D."/>
            <person name="Holt R."/>
            <person name="Huang W."/>
            <person name="Islam-Faridi N."/>
            <person name="Jones S."/>
            <person name="Jones-Rhoades M."/>
            <person name="Jorgensen R."/>
            <person name="Joshi C."/>
            <person name="Kangasjarvi J."/>
            <person name="Karlsson J."/>
            <person name="Kelleher C."/>
            <person name="Kirkpatrick R."/>
            <person name="Kirst M."/>
            <person name="Kohler A."/>
            <person name="Kalluri U."/>
            <person name="Larimer F."/>
            <person name="Leebens-Mack J."/>
            <person name="Leple J.C."/>
            <person name="Locascio P."/>
            <person name="Lou Y."/>
            <person name="Lucas S."/>
            <person name="Martin F."/>
            <person name="Montanini B."/>
            <person name="Napoli C."/>
            <person name="Nelson D.R."/>
            <person name="Nelson C."/>
            <person name="Nieminen K."/>
            <person name="Nilsson O."/>
            <person name="Pereda V."/>
            <person name="Peter G."/>
            <person name="Philippe R."/>
            <person name="Pilate G."/>
            <person name="Poliakov A."/>
            <person name="Razumovskaya J."/>
            <person name="Richardson P."/>
            <person name="Rinaldi C."/>
            <person name="Ritland K."/>
            <person name="Rouze P."/>
            <person name="Ryaboy D."/>
            <person name="Schmutz J."/>
            <person name="Schrader J."/>
            <person name="Segerman B."/>
            <person name="Shin H."/>
            <person name="Siddiqui A."/>
            <person name="Sterky F."/>
            <person name="Terry A."/>
            <person name="Tsai C.J."/>
            <person name="Uberbacher E."/>
            <person name="Unneberg P."/>
            <person name="Vahala J."/>
            <person name="Wall K."/>
            <person name="Wessler S."/>
            <person name="Yang G."/>
            <person name="Yin T."/>
            <person name="Douglas C."/>
            <person name="Marra M."/>
            <person name="Sandberg G."/>
            <person name="Van de Peer Y."/>
            <person name="Rokhsar D."/>
        </authorList>
    </citation>
    <scope>NUCLEOTIDE SEQUENCE [LARGE SCALE GENOMIC DNA]</scope>
    <source>
        <strain evidence="2">cv. Nisqually</strain>
    </source>
</reference>
<proteinExistence type="predicted"/>
<comment type="caution">
    <text evidence="1">The sequence shown here is derived from an EMBL/GenBank/DDBJ whole genome shotgun (WGS) entry which is preliminary data.</text>
</comment>
<evidence type="ECO:0000313" key="2">
    <source>
        <dbReference type="Proteomes" id="UP000006729"/>
    </source>
</evidence>
<evidence type="ECO:0000313" key="1">
    <source>
        <dbReference type="EMBL" id="KAI9398110.1"/>
    </source>
</evidence>
<name>A0ACC0T946_POPTR</name>
<accession>A0ACC0T946</accession>
<keyword evidence="2" id="KW-1185">Reference proteome</keyword>
<sequence length="113" mass="12954">MVICCFLCQKACLCALSFALCLLWVSVGGSFRLDSVLCLLKLCCLLVVFLFVVYAFSSLIFLFFFVLTISAHCSVFIMCPLYPLWIWCVCVCVYHDTFLKLLPQSKLQLYIYT</sequence>
<protein>
    <submittedName>
        <fullName evidence="1">Uncharacterized protein</fullName>
    </submittedName>
</protein>
<dbReference type="Proteomes" id="UP000006729">
    <property type="component" value="Chromosome 3"/>
</dbReference>
<dbReference type="EMBL" id="CM009292">
    <property type="protein sequence ID" value="KAI9398110.1"/>
    <property type="molecule type" value="Genomic_DNA"/>
</dbReference>